<dbReference type="Pfam" id="PF00625">
    <property type="entry name" value="Guanylate_kin"/>
    <property type="match status" value="1"/>
</dbReference>
<evidence type="ECO:0000256" key="9">
    <source>
        <dbReference type="ARBA" id="ARBA00022777"/>
    </source>
</evidence>
<dbReference type="Proteomes" id="UP000610746">
    <property type="component" value="Unassembled WGS sequence"/>
</dbReference>
<evidence type="ECO:0000256" key="2">
    <source>
        <dbReference type="ARBA" id="ARBA00004496"/>
    </source>
</evidence>
<organism evidence="15 16">
    <name type="scientific">Frigoriflavimonas asaccharolytica</name>
    <dbReference type="NCBI Taxonomy" id="2735899"/>
    <lineage>
        <taxon>Bacteria</taxon>
        <taxon>Pseudomonadati</taxon>
        <taxon>Bacteroidota</taxon>
        <taxon>Flavobacteriia</taxon>
        <taxon>Flavobacteriales</taxon>
        <taxon>Weeksellaceae</taxon>
        <taxon>Frigoriflavimonas</taxon>
    </lineage>
</organism>
<keyword evidence="16" id="KW-1185">Reference proteome</keyword>
<dbReference type="NCBIfam" id="TIGR03263">
    <property type="entry name" value="guanyl_kin"/>
    <property type="match status" value="1"/>
</dbReference>
<comment type="similarity">
    <text evidence="3 13">Belongs to the guanylate kinase family.</text>
</comment>
<dbReference type="AlphaFoldDB" id="A0A8J8K9D8"/>
<evidence type="ECO:0000256" key="1">
    <source>
        <dbReference type="ARBA" id="ARBA00003531"/>
    </source>
</evidence>
<keyword evidence="10 13" id="KW-0067">ATP-binding</keyword>
<keyword evidence="8 13" id="KW-0547">Nucleotide-binding</keyword>
<dbReference type="InterPro" id="IPR020590">
    <property type="entry name" value="Guanylate_kinase_CS"/>
</dbReference>
<evidence type="ECO:0000256" key="13">
    <source>
        <dbReference type="HAMAP-Rule" id="MF_00328"/>
    </source>
</evidence>
<evidence type="ECO:0000256" key="5">
    <source>
        <dbReference type="ARBA" id="ARBA00016296"/>
    </source>
</evidence>
<evidence type="ECO:0000256" key="7">
    <source>
        <dbReference type="ARBA" id="ARBA00022679"/>
    </source>
</evidence>
<comment type="subcellular location">
    <subcellularLocation>
        <location evidence="2 13">Cytoplasm</location>
    </subcellularLocation>
</comment>
<dbReference type="GO" id="GO:0005524">
    <property type="term" value="F:ATP binding"/>
    <property type="evidence" value="ECO:0007669"/>
    <property type="project" value="UniProtKB-UniRule"/>
</dbReference>
<dbReference type="InterPro" id="IPR027417">
    <property type="entry name" value="P-loop_NTPase"/>
</dbReference>
<evidence type="ECO:0000313" key="15">
    <source>
        <dbReference type="EMBL" id="NRS92972.1"/>
    </source>
</evidence>
<dbReference type="EMBL" id="JABSNO010000014">
    <property type="protein sequence ID" value="NRS92972.1"/>
    <property type="molecule type" value="Genomic_DNA"/>
</dbReference>
<dbReference type="PANTHER" id="PTHR23117">
    <property type="entry name" value="GUANYLATE KINASE-RELATED"/>
    <property type="match status" value="1"/>
</dbReference>
<evidence type="ECO:0000256" key="12">
    <source>
        <dbReference type="ARBA" id="ARBA00048594"/>
    </source>
</evidence>
<evidence type="ECO:0000256" key="4">
    <source>
        <dbReference type="ARBA" id="ARBA00012961"/>
    </source>
</evidence>
<comment type="function">
    <text evidence="1 13">Essential for recycling GMP and indirectly, cGMP.</text>
</comment>
<evidence type="ECO:0000256" key="3">
    <source>
        <dbReference type="ARBA" id="ARBA00005790"/>
    </source>
</evidence>
<dbReference type="EC" id="2.7.4.8" evidence="4 13"/>
<evidence type="ECO:0000256" key="8">
    <source>
        <dbReference type="ARBA" id="ARBA00022741"/>
    </source>
</evidence>
<proteinExistence type="inferred from homology"/>
<keyword evidence="6 13" id="KW-0963">Cytoplasm</keyword>
<evidence type="ECO:0000256" key="6">
    <source>
        <dbReference type="ARBA" id="ARBA00022490"/>
    </source>
</evidence>
<dbReference type="PROSITE" id="PS00856">
    <property type="entry name" value="GUANYLATE_KINASE_1"/>
    <property type="match status" value="1"/>
</dbReference>
<dbReference type="CDD" id="cd00071">
    <property type="entry name" value="GMPK"/>
    <property type="match status" value="1"/>
</dbReference>
<dbReference type="RefSeq" id="WP_173779555.1">
    <property type="nucleotide sequence ID" value="NZ_JABSNO010000014.1"/>
</dbReference>
<dbReference type="SMART" id="SM00072">
    <property type="entry name" value="GuKc"/>
    <property type="match status" value="1"/>
</dbReference>
<evidence type="ECO:0000256" key="11">
    <source>
        <dbReference type="ARBA" id="ARBA00030128"/>
    </source>
</evidence>
<reference evidence="15" key="1">
    <citation type="submission" date="2020-05" db="EMBL/GenBank/DDBJ databases">
        <title>Genomic Encyclopedia of Type Strains, Phase IV (KMG-V): Genome sequencing to study the core and pangenomes of soil and plant-associated prokaryotes.</title>
        <authorList>
            <person name="Whitman W."/>
        </authorList>
    </citation>
    <scope>NUCLEOTIDE SEQUENCE</scope>
    <source>
        <strain evidence="15">16F</strain>
    </source>
</reference>
<dbReference type="Gene3D" id="3.40.50.300">
    <property type="entry name" value="P-loop containing nucleotide triphosphate hydrolases"/>
    <property type="match status" value="1"/>
</dbReference>
<sequence>MKQKVIIFSAPSGSGKSTLVAHAMQYFENLAFSISCTTRNLRGEEIDGKDYHFISIEKFKNNIEKEFFVEFEEVYPGKFYGTLKSEVENNWKNGKVVIFDVDVKGGVALKKYFGDQALSIFIKPPSIEELERRLLSRNTDDIAAIKTRLAKVEEELAFENQFDVVLINDDLTKAKQEILQIIENFTK</sequence>
<dbReference type="GO" id="GO:0004385">
    <property type="term" value="F:GMP kinase activity"/>
    <property type="evidence" value="ECO:0007669"/>
    <property type="project" value="UniProtKB-UniRule"/>
</dbReference>
<dbReference type="FunFam" id="3.30.63.10:FF:000005">
    <property type="entry name" value="Guanylate kinase"/>
    <property type="match status" value="1"/>
</dbReference>
<comment type="catalytic activity">
    <reaction evidence="12 13">
        <text>GMP + ATP = GDP + ADP</text>
        <dbReference type="Rhea" id="RHEA:20780"/>
        <dbReference type="ChEBI" id="CHEBI:30616"/>
        <dbReference type="ChEBI" id="CHEBI:58115"/>
        <dbReference type="ChEBI" id="CHEBI:58189"/>
        <dbReference type="ChEBI" id="CHEBI:456216"/>
        <dbReference type="EC" id="2.7.4.8"/>
    </reaction>
</comment>
<protein>
    <recommendedName>
        <fullName evidence="5 13">Guanylate kinase</fullName>
        <ecNumber evidence="4 13">2.7.4.8</ecNumber>
    </recommendedName>
    <alternativeName>
        <fullName evidence="11 13">GMP kinase</fullName>
    </alternativeName>
</protein>
<evidence type="ECO:0000256" key="10">
    <source>
        <dbReference type="ARBA" id="ARBA00022840"/>
    </source>
</evidence>
<dbReference type="GO" id="GO:0005829">
    <property type="term" value="C:cytosol"/>
    <property type="evidence" value="ECO:0007669"/>
    <property type="project" value="TreeGrafter"/>
</dbReference>
<feature type="binding site" evidence="13">
    <location>
        <begin position="10"/>
        <end position="17"/>
    </location>
    <ligand>
        <name>ATP</name>
        <dbReference type="ChEBI" id="CHEBI:30616"/>
    </ligand>
</feature>
<evidence type="ECO:0000259" key="14">
    <source>
        <dbReference type="PROSITE" id="PS50052"/>
    </source>
</evidence>
<dbReference type="InterPro" id="IPR008145">
    <property type="entry name" value="GK/Ca_channel_bsu"/>
</dbReference>
<keyword evidence="9 13" id="KW-0418">Kinase</keyword>
<dbReference type="Gene3D" id="3.30.63.10">
    <property type="entry name" value="Guanylate Kinase phosphate binding domain"/>
    <property type="match status" value="1"/>
</dbReference>
<accession>A0A8J8K9D8</accession>
<dbReference type="PANTHER" id="PTHR23117:SF13">
    <property type="entry name" value="GUANYLATE KINASE"/>
    <property type="match status" value="1"/>
</dbReference>
<dbReference type="InterPro" id="IPR017665">
    <property type="entry name" value="Guanylate_kinase"/>
</dbReference>
<dbReference type="SUPFAM" id="SSF52540">
    <property type="entry name" value="P-loop containing nucleoside triphosphate hydrolases"/>
    <property type="match status" value="1"/>
</dbReference>
<dbReference type="PROSITE" id="PS50052">
    <property type="entry name" value="GUANYLATE_KINASE_2"/>
    <property type="match status" value="1"/>
</dbReference>
<feature type="domain" description="Guanylate kinase-like" evidence="14">
    <location>
        <begin position="3"/>
        <end position="183"/>
    </location>
</feature>
<comment type="caution">
    <text evidence="15">The sequence shown here is derived from an EMBL/GenBank/DDBJ whole genome shotgun (WGS) entry which is preliminary data.</text>
</comment>
<dbReference type="HAMAP" id="MF_00328">
    <property type="entry name" value="Guanylate_kinase"/>
    <property type="match status" value="1"/>
</dbReference>
<keyword evidence="7 13" id="KW-0808">Transferase</keyword>
<evidence type="ECO:0000313" key="16">
    <source>
        <dbReference type="Proteomes" id="UP000610746"/>
    </source>
</evidence>
<dbReference type="InterPro" id="IPR008144">
    <property type="entry name" value="Guanylate_kin-like_dom"/>
</dbReference>
<gene>
    <name evidence="13" type="primary">gmk</name>
    <name evidence="15" type="ORF">HNQ03_002056</name>
</gene>
<name>A0A8J8K9D8_9FLAO</name>